<feature type="chain" id="PRO_5015110563" description="Invasion protein IalB" evidence="1">
    <location>
        <begin position="19"/>
        <end position="162"/>
    </location>
</feature>
<protein>
    <recommendedName>
        <fullName evidence="4">Invasion protein IalB</fullName>
    </recommendedName>
</protein>
<reference evidence="2 3" key="1">
    <citation type="submission" date="2018-03" db="EMBL/GenBank/DDBJ databases">
        <title>Genomic Encyclopedia of Archaeal and Bacterial Type Strains, Phase II (KMG-II): from individual species to whole genera.</title>
        <authorList>
            <person name="Goeker M."/>
        </authorList>
    </citation>
    <scope>NUCLEOTIDE SEQUENCE [LARGE SCALE GENOMIC DNA]</scope>
    <source>
        <strain evidence="2 3">DSM 100673</strain>
    </source>
</reference>
<evidence type="ECO:0000256" key="1">
    <source>
        <dbReference type="SAM" id="SignalP"/>
    </source>
</evidence>
<comment type="caution">
    <text evidence="2">The sequence shown here is derived from an EMBL/GenBank/DDBJ whole genome shotgun (WGS) entry which is preliminary data.</text>
</comment>
<dbReference type="AlphaFoldDB" id="A0A2P8F046"/>
<feature type="signal peptide" evidence="1">
    <location>
        <begin position="1"/>
        <end position="18"/>
    </location>
</feature>
<dbReference type="EMBL" id="PYGJ01000026">
    <property type="protein sequence ID" value="PSL15094.1"/>
    <property type="molecule type" value="Genomic_DNA"/>
</dbReference>
<proteinExistence type="predicted"/>
<evidence type="ECO:0000313" key="3">
    <source>
        <dbReference type="Proteomes" id="UP000240418"/>
    </source>
</evidence>
<evidence type="ECO:0000313" key="2">
    <source>
        <dbReference type="EMBL" id="PSL15094.1"/>
    </source>
</evidence>
<keyword evidence="3" id="KW-1185">Reference proteome</keyword>
<keyword evidence="1" id="KW-0732">Signal</keyword>
<dbReference type="Proteomes" id="UP000240418">
    <property type="component" value="Unassembled WGS sequence"/>
</dbReference>
<name>A0A2P8F046_9RHOB</name>
<organism evidence="2 3">
    <name type="scientific">Shimia abyssi</name>
    <dbReference type="NCBI Taxonomy" id="1662395"/>
    <lineage>
        <taxon>Bacteria</taxon>
        <taxon>Pseudomonadati</taxon>
        <taxon>Pseudomonadota</taxon>
        <taxon>Alphaproteobacteria</taxon>
        <taxon>Rhodobacterales</taxon>
        <taxon>Roseobacteraceae</taxon>
    </lineage>
</organism>
<evidence type="ECO:0008006" key="4">
    <source>
        <dbReference type="Google" id="ProtNLM"/>
    </source>
</evidence>
<dbReference type="OrthoDB" id="7705693at2"/>
<sequence>MIRIGFAVLMSFAGVAVAQPVSDWGDAGVWAIKVDAGNGNGCFMQRDFESGTVVRLGYVPDKKGAFLLAVNADWEQIEEGQEGSVIFDFGDSRFQGAAVGIVQDGLPGGYAFFNNPEFTSEFARRPNVKIIGGNGGEEQISLSGSSAALGQLDLCQAEQVTE</sequence>
<accession>A0A2P8F046</accession>
<dbReference type="RefSeq" id="WP_106610535.1">
    <property type="nucleotide sequence ID" value="NZ_PYGJ01000026.1"/>
</dbReference>
<gene>
    <name evidence="2" type="ORF">CLV88_12613</name>
</gene>